<proteinExistence type="predicted"/>
<keyword evidence="2" id="KW-0378">Hydrolase</keyword>
<feature type="non-terminal residue" evidence="5">
    <location>
        <position position="1"/>
    </location>
</feature>
<dbReference type="AlphaFoldDB" id="A0A813HE17"/>
<evidence type="ECO:0000256" key="3">
    <source>
        <dbReference type="SAM" id="MobiDB-lite"/>
    </source>
</evidence>
<accession>A0A813HE17</accession>
<dbReference type="GO" id="GO:0008486">
    <property type="term" value="F:diphosphoinositol-polyphosphate diphosphatase activity"/>
    <property type="evidence" value="ECO:0007669"/>
    <property type="project" value="TreeGrafter"/>
</dbReference>
<feature type="compositionally biased region" description="Basic and acidic residues" evidence="3">
    <location>
        <begin position="179"/>
        <end position="191"/>
    </location>
</feature>
<evidence type="ECO:0000313" key="6">
    <source>
        <dbReference type="Proteomes" id="UP000654075"/>
    </source>
</evidence>
<keyword evidence="1" id="KW-0479">Metal-binding</keyword>
<dbReference type="Proteomes" id="UP000654075">
    <property type="component" value="Unassembled WGS sequence"/>
</dbReference>
<dbReference type="GO" id="GO:1901907">
    <property type="term" value="P:diadenosine pentaphosphate catabolic process"/>
    <property type="evidence" value="ECO:0007669"/>
    <property type="project" value="TreeGrafter"/>
</dbReference>
<reference evidence="5" key="1">
    <citation type="submission" date="2021-02" db="EMBL/GenBank/DDBJ databases">
        <authorList>
            <person name="Dougan E. K."/>
            <person name="Rhodes N."/>
            <person name="Thang M."/>
            <person name="Chan C."/>
        </authorList>
    </citation>
    <scope>NUCLEOTIDE SEQUENCE</scope>
</reference>
<evidence type="ECO:0000256" key="1">
    <source>
        <dbReference type="ARBA" id="ARBA00022723"/>
    </source>
</evidence>
<dbReference type="SUPFAM" id="SSF55811">
    <property type="entry name" value="Nudix"/>
    <property type="match status" value="1"/>
</dbReference>
<dbReference type="GO" id="GO:1901911">
    <property type="term" value="P:adenosine 5'-(hexahydrogen pentaphosphate) catabolic process"/>
    <property type="evidence" value="ECO:0007669"/>
    <property type="project" value="TreeGrafter"/>
</dbReference>
<dbReference type="PROSITE" id="PS51462">
    <property type="entry name" value="NUDIX"/>
    <property type="match status" value="1"/>
</dbReference>
<feature type="region of interest" description="Disordered" evidence="3">
    <location>
        <begin position="156"/>
        <end position="226"/>
    </location>
</feature>
<feature type="compositionally biased region" description="Low complexity" evidence="3">
    <location>
        <begin position="162"/>
        <end position="171"/>
    </location>
</feature>
<dbReference type="InterPro" id="IPR015797">
    <property type="entry name" value="NUDIX_hydrolase-like_dom_sf"/>
</dbReference>
<dbReference type="EMBL" id="CAJNNV010031359">
    <property type="protein sequence ID" value="CAE8635851.1"/>
    <property type="molecule type" value="Genomic_DNA"/>
</dbReference>
<dbReference type="GO" id="GO:1901909">
    <property type="term" value="P:diadenosine hexaphosphate catabolic process"/>
    <property type="evidence" value="ECO:0007669"/>
    <property type="project" value="TreeGrafter"/>
</dbReference>
<dbReference type="GO" id="GO:0005737">
    <property type="term" value="C:cytoplasm"/>
    <property type="evidence" value="ECO:0007669"/>
    <property type="project" value="TreeGrafter"/>
</dbReference>
<dbReference type="GO" id="GO:0000298">
    <property type="term" value="F:endopolyphosphatase activity"/>
    <property type="evidence" value="ECO:0007669"/>
    <property type="project" value="TreeGrafter"/>
</dbReference>
<evidence type="ECO:0000313" key="5">
    <source>
        <dbReference type="EMBL" id="CAE8635851.1"/>
    </source>
</evidence>
<dbReference type="GO" id="GO:0005634">
    <property type="term" value="C:nucleus"/>
    <property type="evidence" value="ECO:0007669"/>
    <property type="project" value="TreeGrafter"/>
</dbReference>
<dbReference type="GO" id="GO:0034431">
    <property type="term" value="F:bis(5'-adenosyl)-hexaphosphatase activity"/>
    <property type="evidence" value="ECO:0007669"/>
    <property type="project" value="TreeGrafter"/>
</dbReference>
<feature type="non-terminal residue" evidence="5">
    <location>
        <position position="226"/>
    </location>
</feature>
<evidence type="ECO:0000256" key="2">
    <source>
        <dbReference type="ARBA" id="ARBA00022801"/>
    </source>
</evidence>
<dbReference type="GO" id="GO:0034432">
    <property type="term" value="F:bis(5'-adenosyl)-pentaphosphatase activity"/>
    <property type="evidence" value="ECO:0007669"/>
    <property type="project" value="TreeGrafter"/>
</dbReference>
<dbReference type="GO" id="GO:0046872">
    <property type="term" value="F:metal ion binding"/>
    <property type="evidence" value="ECO:0007669"/>
    <property type="project" value="UniProtKB-KW"/>
</dbReference>
<dbReference type="OrthoDB" id="2011998at2759"/>
<protein>
    <recommendedName>
        <fullName evidence="4">Nudix hydrolase domain-containing protein</fullName>
    </recommendedName>
</protein>
<dbReference type="PANTHER" id="PTHR12629">
    <property type="entry name" value="DIPHOSPHOINOSITOL POLYPHOSPHATE PHOSPHOHYDROLASE"/>
    <property type="match status" value="1"/>
</dbReference>
<name>A0A813HE17_POLGL</name>
<dbReference type="PANTHER" id="PTHR12629:SF0">
    <property type="entry name" value="DIPHOSPHOINOSITOL-POLYPHOSPHATE DIPHOSPHATASE"/>
    <property type="match status" value="1"/>
</dbReference>
<dbReference type="InterPro" id="IPR000086">
    <property type="entry name" value="NUDIX_hydrolase_dom"/>
</dbReference>
<keyword evidence="6" id="KW-1185">Reference proteome</keyword>
<evidence type="ECO:0000259" key="4">
    <source>
        <dbReference type="PROSITE" id="PS51462"/>
    </source>
</evidence>
<organism evidence="5 6">
    <name type="scientific">Polarella glacialis</name>
    <name type="common">Dinoflagellate</name>
    <dbReference type="NCBI Taxonomy" id="89957"/>
    <lineage>
        <taxon>Eukaryota</taxon>
        <taxon>Sar</taxon>
        <taxon>Alveolata</taxon>
        <taxon>Dinophyceae</taxon>
        <taxon>Suessiales</taxon>
        <taxon>Suessiaceae</taxon>
        <taxon>Polarella</taxon>
    </lineage>
</organism>
<dbReference type="GO" id="GO:0071543">
    <property type="term" value="P:diphosphoinositol polyphosphate metabolic process"/>
    <property type="evidence" value="ECO:0007669"/>
    <property type="project" value="TreeGrafter"/>
</dbReference>
<sequence>VVLRRGVESSSLEVLFVSRRKAPDCLTVPAGKFEHDLDGGSFEACALRETNEEAGVECEIIFDLGWYLGAAKDHCETRTRFFVMLFKSEMTVWQESERRRHWLPLEEAPATVAWNSVLTQVFHKLEMALAVRAAAGDPLDPELALSVPAPLGGNTLRHSDSKLSMSSDDSMGLAETETEDAKEIEAKEAWKSARQVSWERPPSELSDPSVEKAGASPPVERVLSRK</sequence>
<dbReference type="Pfam" id="PF00293">
    <property type="entry name" value="NUDIX"/>
    <property type="match status" value="1"/>
</dbReference>
<gene>
    <name evidence="5" type="ORF">PGLA1383_LOCUS51426</name>
</gene>
<dbReference type="Gene3D" id="3.90.79.10">
    <property type="entry name" value="Nucleoside Triphosphate Pyrophosphohydrolase"/>
    <property type="match status" value="1"/>
</dbReference>
<comment type="caution">
    <text evidence="5">The sequence shown here is derived from an EMBL/GenBank/DDBJ whole genome shotgun (WGS) entry which is preliminary data.</text>
</comment>
<feature type="domain" description="Nudix hydrolase" evidence="4">
    <location>
        <begin position="1"/>
        <end position="135"/>
    </location>
</feature>